<sequence>MASLTTCTPAPHSIAALRRRPSAGVHSQSSAFTTPATHNVQARQNFRLKREEIVVLVKKNRFGLVFASNTNPSQESNDTKASSDASGPPFLTILAGVLVFLFVCWIMGSIVMWIFGLIVNPPPLK</sequence>
<evidence type="ECO:0000256" key="1">
    <source>
        <dbReference type="SAM" id="Phobius"/>
    </source>
</evidence>
<keyword evidence="1" id="KW-0472">Membrane</keyword>
<protein>
    <submittedName>
        <fullName evidence="2">Uncharacterized protein</fullName>
    </submittedName>
</protein>
<dbReference type="OrthoDB" id="783284at2759"/>
<dbReference type="Proteomes" id="UP000325081">
    <property type="component" value="Unassembled WGS sequence"/>
</dbReference>
<dbReference type="EMBL" id="BKCP01007181">
    <property type="protein sequence ID" value="GER45174.1"/>
    <property type="molecule type" value="Genomic_DNA"/>
</dbReference>
<keyword evidence="3" id="KW-1185">Reference proteome</keyword>
<proteinExistence type="predicted"/>
<dbReference type="AlphaFoldDB" id="A0A5A7QJ79"/>
<reference evidence="3" key="1">
    <citation type="journal article" date="2019" name="Curr. Biol.">
        <title>Genome Sequence of Striga asiatica Provides Insight into the Evolution of Plant Parasitism.</title>
        <authorList>
            <person name="Yoshida S."/>
            <person name="Kim S."/>
            <person name="Wafula E.K."/>
            <person name="Tanskanen J."/>
            <person name="Kim Y.M."/>
            <person name="Honaas L."/>
            <person name="Yang Z."/>
            <person name="Spallek T."/>
            <person name="Conn C.E."/>
            <person name="Ichihashi Y."/>
            <person name="Cheong K."/>
            <person name="Cui S."/>
            <person name="Der J.P."/>
            <person name="Gundlach H."/>
            <person name="Jiao Y."/>
            <person name="Hori C."/>
            <person name="Ishida J.K."/>
            <person name="Kasahara H."/>
            <person name="Kiba T."/>
            <person name="Kim M.S."/>
            <person name="Koo N."/>
            <person name="Laohavisit A."/>
            <person name="Lee Y.H."/>
            <person name="Lumba S."/>
            <person name="McCourt P."/>
            <person name="Mortimer J.C."/>
            <person name="Mutuku J.M."/>
            <person name="Nomura T."/>
            <person name="Sasaki-Sekimoto Y."/>
            <person name="Seto Y."/>
            <person name="Wang Y."/>
            <person name="Wakatake T."/>
            <person name="Sakakibara H."/>
            <person name="Demura T."/>
            <person name="Yamaguchi S."/>
            <person name="Yoneyama K."/>
            <person name="Manabe R.I."/>
            <person name="Nelson D.C."/>
            <person name="Schulman A.H."/>
            <person name="Timko M.P."/>
            <person name="dePamphilis C.W."/>
            <person name="Choi D."/>
            <person name="Shirasu K."/>
        </authorList>
    </citation>
    <scope>NUCLEOTIDE SEQUENCE [LARGE SCALE GENOMIC DNA]</scope>
    <source>
        <strain evidence="3">cv. UVA1</strain>
    </source>
</reference>
<name>A0A5A7QJ79_STRAF</name>
<gene>
    <name evidence="2" type="ORF">STAS_22091</name>
</gene>
<evidence type="ECO:0000313" key="3">
    <source>
        <dbReference type="Proteomes" id="UP000325081"/>
    </source>
</evidence>
<organism evidence="2 3">
    <name type="scientific">Striga asiatica</name>
    <name type="common">Asiatic witchweed</name>
    <name type="synonym">Buchnera asiatica</name>
    <dbReference type="NCBI Taxonomy" id="4170"/>
    <lineage>
        <taxon>Eukaryota</taxon>
        <taxon>Viridiplantae</taxon>
        <taxon>Streptophyta</taxon>
        <taxon>Embryophyta</taxon>
        <taxon>Tracheophyta</taxon>
        <taxon>Spermatophyta</taxon>
        <taxon>Magnoliopsida</taxon>
        <taxon>eudicotyledons</taxon>
        <taxon>Gunneridae</taxon>
        <taxon>Pentapetalae</taxon>
        <taxon>asterids</taxon>
        <taxon>lamiids</taxon>
        <taxon>Lamiales</taxon>
        <taxon>Orobanchaceae</taxon>
        <taxon>Buchnereae</taxon>
        <taxon>Striga</taxon>
    </lineage>
</organism>
<accession>A0A5A7QJ79</accession>
<comment type="caution">
    <text evidence="2">The sequence shown here is derived from an EMBL/GenBank/DDBJ whole genome shotgun (WGS) entry which is preliminary data.</text>
</comment>
<evidence type="ECO:0000313" key="2">
    <source>
        <dbReference type="EMBL" id="GER45174.1"/>
    </source>
</evidence>
<keyword evidence="1" id="KW-0812">Transmembrane</keyword>
<keyword evidence="1" id="KW-1133">Transmembrane helix</keyword>
<feature type="transmembrane region" description="Helical" evidence="1">
    <location>
        <begin position="90"/>
        <end position="119"/>
    </location>
</feature>